<dbReference type="KEGG" id="aab:A4R43_15275"/>
<dbReference type="Proteomes" id="UP000250434">
    <property type="component" value="Chromosome"/>
</dbReference>
<keyword evidence="7" id="KW-1185">Reference proteome</keyword>
<keyword evidence="2" id="KW-0805">Transcription regulation</keyword>
<dbReference type="PANTHER" id="PTHR30346">
    <property type="entry name" value="TRANSCRIPTIONAL DUAL REGULATOR HCAR-RELATED"/>
    <property type="match status" value="1"/>
</dbReference>
<protein>
    <submittedName>
        <fullName evidence="6">LysR family transcriptional regulator</fullName>
    </submittedName>
</protein>
<dbReference type="PANTHER" id="PTHR30346:SF0">
    <property type="entry name" value="HCA OPERON TRANSCRIPTIONAL ACTIVATOR HCAR"/>
    <property type="match status" value="1"/>
</dbReference>
<dbReference type="InterPro" id="IPR005119">
    <property type="entry name" value="LysR_subst-bd"/>
</dbReference>
<dbReference type="PROSITE" id="PS50931">
    <property type="entry name" value="HTH_LYSR"/>
    <property type="match status" value="1"/>
</dbReference>
<dbReference type="GO" id="GO:0003700">
    <property type="term" value="F:DNA-binding transcription factor activity"/>
    <property type="evidence" value="ECO:0007669"/>
    <property type="project" value="InterPro"/>
</dbReference>
<dbReference type="InterPro" id="IPR036390">
    <property type="entry name" value="WH_DNA-bd_sf"/>
</dbReference>
<name>A0A344LKE0_9PSEU</name>
<dbReference type="InterPro" id="IPR000847">
    <property type="entry name" value="LysR_HTH_N"/>
</dbReference>
<dbReference type="Gene3D" id="1.10.10.10">
    <property type="entry name" value="Winged helix-like DNA-binding domain superfamily/Winged helix DNA-binding domain"/>
    <property type="match status" value="1"/>
</dbReference>
<proteinExistence type="inferred from homology"/>
<keyword evidence="3" id="KW-0238">DNA-binding</keyword>
<dbReference type="AlphaFoldDB" id="A0A344LKE0"/>
<gene>
    <name evidence="6" type="ORF">A4R43_15275</name>
</gene>
<comment type="similarity">
    <text evidence="1">Belongs to the LysR transcriptional regulatory family.</text>
</comment>
<evidence type="ECO:0000259" key="5">
    <source>
        <dbReference type="PROSITE" id="PS50931"/>
    </source>
</evidence>
<keyword evidence="4" id="KW-0804">Transcription</keyword>
<accession>A0A344LKE0</accession>
<dbReference type="Pfam" id="PF03466">
    <property type="entry name" value="LysR_substrate"/>
    <property type="match status" value="1"/>
</dbReference>
<dbReference type="EMBL" id="CP015163">
    <property type="protein sequence ID" value="AXB48514.1"/>
    <property type="molecule type" value="Genomic_DNA"/>
</dbReference>
<evidence type="ECO:0000313" key="7">
    <source>
        <dbReference type="Proteomes" id="UP000250434"/>
    </source>
</evidence>
<evidence type="ECO:0000313" key="6">
    <source>
        <dbReference type="EMBL" id="AXB48514.1"/>
    </source>
</evidence>
<evidence type="ECO:0000256" key="3">
    <source>
        <dbReference type="ARBA" id="ARBA00023125"/>
    </source>
</evidence>
<dbReference type="PRINTS" id="PR00039">
    <property type="entry name" value="HTHLYSR"/>
</dbReference>
<dbReference type="SUPFAM" id="SSF46785">
    <property type="entry name" value="Winged helix' DNA-binding domain"/>
    <property type="match status" value="1"/>
</dbReference>
<evidence type="ECO:0000256" key="4">
    <source>
        <dbReference type="ARBA" id="ARBA00023163"/>
    </source>
</evidence>
<dbReference type="GO" id="GO:0032993">
    <property type="term" value="C:protein-DNA complex"/>
    <property type="evidence" value="ECO:0007669"/>
    <property type="project" value="TreeGrafter"/>
</dbReference>
<dbReference type="Pfam" id="PF00126">
    <property type="entry name" value="HTH_1"/>
    <property type="match status" value="1"/>
</dbReference>
<dbReference type="SUPFAM" id="SSF53850">
    <property type="entry name" value="Periplasmic binding protein-like II"/>
    <property type="match status" value="1"/>
</dbReference>
<dbReference type="Gene3D" id="3.40.190.290">
    <property type="match status" value="1"/>
</dbReference>
<dbReference type="GO" id="GO:0003677">
    <property type="term" value="F:DNA binding"/>
    <property type="evidence" value="ECO:0007669"/>
    <property type="project" value="UniProtKB-KW"/>
</dbReference>
<reference evidence="6 7" key="1">
    <citation type="submission" date="2016-04" db="EMBL/GenBank/DDBJ databases">
        <title>Complete genome sequence and analysis of deep-sea sediment isolate, Amycolatopsis sp. WP1.</title>
        <authorList>
            <person name="Wang H."/>
            <person name="Chen S."/>
            <person name="Wu Q."/>
        </authorList>
    </citation>
    <scope>NUCLEOTIDE SEQUENCE [LARGE SCALE GENOMIC DNA]</scope>
    <source>
        <strain evidence="6 7">WP1</strain>
    </source>
</reference>
<dbReference type="FunFam" id="1.10.10.10:FF:000001">
    <property type="entry name" value="LysR family transcriptional regulator"/>
    <property type="match status" value="1"/>
</dbReference>
<evidence type="ECO:0000256" key="1">
    <source>
        <dbReference type="ARBA" id="ARBA00009437"/>
    </source>
</evidence>
<feature type="domain" description="HTH lysR-type" evidence="5">
    <location>
        <begin position="1"/>
        <end position="53"/>
    </location>
</feature>
<evidence type="ECO:0000256" key="2">
    <source>
        <dbReference type="ARBA" id="ARBA00023015"/>
    </source>
</evidence>
<organism evidence="6 7">
    <name type="scientific">Amycolatopsis albispora</name>
    <dbReference type="NCBI Taxonomy" id="1804986"/>
    <lineage>
        <taxon>Bacteria</taxon>
        <taxon>Bacillati</taxon>
        <taxon>Actinomycetota</taxon>
        <taxon>Actinomycetes</taxon>
        <taxon>Pseudonocardiales</taxon>
        <taxon>Pseudonocardiaceae</taxon>
        <taxon>Amycolatopsis</taxon>
    </lineage>
</organism>
<dbReference type="InterPro" id="IPR036388">
    <property type="entry name" value="WH-like_DNA-bd_sf"/>
</dbReference>
<sequence length="277" mass="29540">MKKVVVVAEELHFGRAAERLNIVQPAVSQQVARLERELGTRLLDRTPRTVRLTDAGRRVLAAARETLAAAERVRAAAHERGGLFRVGTAAGLTARLERGIDALRAQNPEFELVLVDLPVTDRVHALRRGELDLALVRGPVSAPGVRVLPVWTEPLHAVVSRHHPAAGRESVTVAELADHVLRAPSDPPLCEVVTAALGSAVEFGRPAGSVPDTIVEVGSDPRSWALLPATDVAATGSTRVRSLPLDPPITITGNVLTPDHEVAQECTEAVIAAFRDG</sequence>